<proteinExistence type="predicted"/>
<reference evidence="2 3" key="1">
    <citation type="submission" date="2021-08" db="EMBL/GenBank/DDBJ databases">
        <title>WGS of actinomycetes from Thailand.</title>
        <authorList>
            <person name="Thawai C."/>
        </authorList>
    </citation>
    <scope>NUCLEOTIDE SEQUENCE [LARGE SCALE GENOMIC DNA]</scope>
    <source>
        <strain evidence="2 3">PLK6-54</strain>
    </source>
</reference>
<feature type="transmembrane region" description="Helical" evidence="1">
    <location>
        <begin position="142"/>
        <end position="162"/>
    </location>
</feature>
<accession>A0ABS7Q299</accession>
<organism evidence="2 3">
    <name type="scientific">Actinacidiphila acidipaludis</name>
    <dbReference type="NCBI Taxonomy" id="2873382"/>
    <lineage>
        <taxon>Bacteria</taxon>
        <taxon>Bacillati</taxon>
        <taxon>Actinomycetota</taxon>
        <taxon>Actinomycetes</taxon>
        <taxon>Kitasatosporales</taxon>
        <taxon>Streptomycetaceae</taxon>
        <taxon>Actinacidiphila</taxon>
    </lineage>
</organism>
<keyword evidence="1" id="KW-1133">Transmembrane helix</keyword>
<evidence type="ECO:0000256" key="1">
    <source>
        <dbReference type="SAM" id="Phobius"/>
    </source>
</evidence>
<keyword evidence="3" id="KW-1185">Reference proteome</keyword>
<sequence>MGGAAHLRSDRLPGARMKRLLHTLYGEPWWHLAALLASFALCGYALARLLSGDWWGVVQWAVGAAVVHDLVAVPLYGGADWLLHRAVRAGRPRSAAPVAVVNHIRVPAFVSLMLLLVYWPSITEDSGAQYRHATLLDPGVFRTRWLVVTGVLFALSGLHLTWRFRRDRSHPAD</sequence>
<comment type="caution">
    <text evidence="2">The sequence shown here is derived from an EMBL/GenBank/DDBJ whole genome shotgun (WGS) entry which is preliminary data.</text>
</comment>
<gene>
    <name evidence="2" type="ORF">K7862_00890</name>
</gene>
<feature type="transmembrane region" description="Helical" evidence="1">
    <location>
        <begin position="57"/>
        <end position="83"/>
    </location>
</feature>
<name>A0ABS7Q299_9ACTN</name>
<evidence type="ECO:0000313" key="3">
    <source>
        <dbReference type="Proteomes" id="UP000778578"/>
    </source>
</evidence>
<dbReference type="Proteomes" id="UP000778578">
    <property type="component" value="Unassembled WGS sequence"/>
</dbReference>
<feature type="transmembrane region" description="Helical" evidence="1">
    <location>
        <begin position="104"/>
        <end position="122"/>
    </location>
</feature>
<dbReference type="EMBL" id="JAINZZ010000001">
    <property type="protein sequence ID" value="MBY8876197.1"/>
    <property type="molecule type" value="Genomic_DNA"/>
</dbReference>
<keyword evidence="1" id="KW-0812">Transmembrane</keyword>
<evidence type="ECO:0000313" key="2">
    <source>
        <dbReference type="EMBL" id="MBY8876197.1"/>
    </source>
</evidence>
<protein>
    <recommendedName>
        <fullName evidence="4">Lipoprotein</fullName>
    </recommendedName>
</protein>
<keyword evidence="1" id="KW-0472">Membrane</keyword>
<evidence type="ECO:0008006" key="4">
    <source>
        <dbReference type="Google" id="ProtNLM"/>
    </source>
</evidence>